<keyword evidence="1" id="KW-0732">Signal</keyword>
<dbReference type="Proteomes" id="UP000822688">
    <property type="component" value="Chromosome 2"/>
</dbReference>
<gene>
    <name evidence="2" type="ORF">KC19_2G044800</name>
</gene>
<name>A0A8T0IS68_CERPU</name>
<feature type="signal peptide" evidence="1">
    <location>
        <begin position="1"/>
        <end position="23"/>
    </location>
</feature>
<evidence type="ECO:0000313" key="3">
    <source>
        <dbReference type="Proteomes" id="UP000822688"/>
    </source>
</evidence>
<evidence type="ECO:0000313" key="2">
    <source>
        <dbReference type="EMBL" id="KAG0585859.1"/>
    </source>
</evidence>
<proteinExistence type="predicted"/>
<accession>A0A8T0IS68</accession>
<comment type="caution">
    <text evidence="2">The sequence shown here is derived from an EMBL/GenBank/DDBJ whole genome shotgun (WGS) entry which is preliminary data.</text>
</comment>
<sequence>MELTEVFAGVSASLHLCIGGCLAASISSGACEQVSGVSSERYSLSLVPTIRVESNGVFWRLLERESGTQGGGSEMQAIATSDGETNYNSTCLVFTNSSPSSRA</sequence>
<feature type="chain" id="PRO_5035920978" description="Secreted protein" evidence="1">
    <location>
        <begin position="24"/>
        <end position="103"/>
    </location>
</feature>
<evidence type="ECO:0008006" key="4">
    <source>
        <dbReference type="Google" id="ProtNLM"/>
    </source>
</evidence>
<organism evidence="2 3">
    <name type="scientific">Ceratodon purpureus</name>
    <name type="common">Fire moss</name>
    <name type="synonym">Dicranum purpureum</name>
    <dbReference type="NCBI Taxonomy" id="3225"/>
    <lineage>
        <taxon>Eukaryota</taxon>
        <taxon>Viridiplantae</taxon>
        <taxon>Streptophyta</taxon>
        <taxon>Embryophyta</taxon>
        <taxon>Bryophyta</taxon>
        <taxon>Bryophytina</taxon>
        <taxon>Bryopsida</taxon>
        <taxon>Dicranidae</taxon>
        <taxon>Pseudoditrichales</taxon>
        <taxon>Ditrichaceae</taxon>
        <taxon>Ceratodon</taxon>
    </lineage>
</organism>
<keyword evidence="3" id="KW-1185">Reference proteome</keyword>
<reference evidence="2" key="1">
    <citation type="submission" date="2020-06" db="EMBL/GenBank/DDBJ databases">
        <title>WGS assembly of Ceratodon purpureus strain R40.</title>
        <authorList>
            <person name="Carey S.B."/>
            <person name="Jenkins J."/>
            <person name="Shu S."/>
            <person name="Lovell J.T."/>
            <person name="Sreedasyam A."/>
            <person name="Maumus F."/>
            <person name="Tiley G.P."/>
            <person name="Fernandez-Pozo N."/>
            <person name="Barry K."/>
            <person name="Chen C."/>
            <person name="Wang M."/>
            <person name="Lipzen A."/>
            <person name="Daum C."/>
            <person name="Saski C.A."/>
            <person name="Payton A.C."/>
            <person name="Mcbreen J.C."/>
            <person name="Conrad R.E."/>
            <person name="Kollar L.M."/>
            <person name="Olsson S."/>
            <person name="Huttunen S."/>
            <person name="Landis J.B."/>
            <person name="Wickett N.J."/>
            <person name="Johnson M.G."/>
            <person name="Rensing S.A."/>
            <person name="Grimwood J."/>
            <person name="Schmutz J."/>
            <person name="Mcdaniel S.F."/>
        </authorList>
    </citation>
    <scope>NUCLEOTIDE SEQUENCE</scope>
    <source>
        <strain evidence="2">R40</strain>
    </source>
</reference>
<dbReference type="EMBL" id="CM026422">
    <property type="protein sequence ID" value="KAG0585859.1"/>
    <property type="molecule type" value="Genomic_DNA"/>
</dbReference>
<protein>
    <recommendedName>
        <fullName evidence="4">Secreted protein</fullName>
    </recommendedName>
</protein>
<evidence type="ECO:0000256" key="1">
    <source>
        <dbReference type="SAM" id="SignalP"/>
    </source>
</evidence>
<dbReference type="AlphaFoldDB" id="A0A8T0IS68"/>